<dbReference type="EMBL" id="CM026426">
    <property type="protein sequence ID" value="KAG0572981.1"/>
    <property type="molecule type" value="Genomic_DNA"/>
</dbReference>
<dbReference type="Proteomes" id="UP000822688">
    <property type="component" value="Chromosome V"/>
</dbReference>
<gene>
    <name evidence="2" type="ORF">KC19_VG138700</name>
</gene>
<name>A0A8T0HQA6_CERPU</name>
<proteinExistence type="predicted"/>
<organism evidence="2 3">
    <name type="scientific">Ceratodon purpureus</name>
    <name type="common">Fire moss</name>
    <name type="synonym">Dicranum purpureum</name>
    <dbReference type="NCBI Taxonomy" id="3225"/>
    <lineage>
        <taxon>Eukaryota</taxon>
        <taxon>Viridiplantae</taxon>
        <taxon>Streptophyta</taxon>
        <taxon>Embryophyta</taxon>
        <taxon>Bryophyta</taxon>
        <taxon>Bryophytina</taxon>
        <taxon>Bryopsida</taxon>
        <taxon>Dicranidae</taxon>
        <taxon>Pseudoditrichales</taxon>
        <taxon>Ditrichaceae</taxon>
        <taxon>Ceratodon</taxon>
    </lineage>
</organism>
<feature type="region of interest" description="Disordered" evidence="1">
    <location>
        <begin position="15"/>
        <end position="35"/>
    </location>
</feature>
<evidence type="ECO:0000313" key="3">
    <source>
        <dbReference type="Proteomes" id="UP000822688"/>
    </source>
</evidence>
<dbReference type="PANTHER" id="PTHR46880:SF5">
    <property type="entry name" value="DUF4371 DOMAIN-CONTAINING PROTEIN"/>
    <property type="match status" value="1"/>
</dbReference>
<comment type="caution">
    <text evidence="2">The sequence shown here is derived from an EMBL/GenBank/DDBJ whole genome shotgun (WGS) entry which is preliminary data.</text>
</comment>
<keyword evidence="3" id="KW-1185">Reference proteome</keyword>
<dbReference type="SUPFAM" id="SSF53098">
    <property type="entry name" value="Ribonuclease H-like"/>
    <property type="match status" value="1"/>
</dbReference>
<evidence type="ECO:0000256" key="1">
    <source>
        <dbReference type="SAM" id="MobiDB-lite"/>
    </source>
</evidence>
<evidence type="ECO:0000313" key="2">
    <source>
        <dbReference type="EMBL" id="KAG0572981.1"/>
    </source>
</evidence>
<accession>A0A8T0HQA6</accession>
<dbReference type="InterPro" id="IPR012337">
    <property type="entry name" value="RNaseH-like_sf"/>
</dbReference>
<reference evidence="2" key="1">
    <citation type="submission" date="2020-06" db="EMBL/GenBank/DDBJ databases">
        <title>WGS assembly of Ceratodon purpureus strain R40.</title>
        <authorList>
            <person name="Carey S.B."/>
            <person name="Jenkins J."/>
            <person name="Shu S."/>
            <person name="Lovell J.T."/>
            <person name="Sreedasyam A."/>
            <person name="Maumus F."/>
            <person name="Tiley G.P."/>
            <person name="Fernandez-Pozo N."/>
            <person name="Barry K."/>
            <person name="Chen C."/>
            <person name="Wang M."/>
            <person name="Lipzen A."/>
            <person name="Daum C."/>
            <person name="Saski C.A."/>
            <person name="Payton A.C."/>
            <person name="Mcbreen J.C."/>
            <person name="Conrad R.E."/>
            <person name="Kollar L.M."/>
            <person name="Olsson S."/>
            <person name="Huttunen S."/>
            <person name="Landis J.B."/>
            <person name="Wickett N.J."/>
            <person name="Johnson M.G."/>
            <person name="Rensing S.A."/>
            <person name="Grimwood J."/>
            <person name="Schmutz J."/>
            <person name="Mcdaniel S.F."/>
        </authorList>
    </citation>
    <scope>NUCLEOTIDE SEQUENCE</scope>
    <source>
        <strain evidence="2">R40</strain>
    </source>
</reference>
<dbReference type="PANTHER" id="PTHR46880">
    <property type="entry name" value="RAS-ASSOCIATING DOMAIN-CONTAINING PROTEIN"/>
    <property type="match status" value="1"/>
</dbReference>
<feature type="compositionally biased region" description="Low complexity" evidence="1">
    <location>
        <begin position="15"/>
        <end position="26"/>
    </location>
</feature>
<protein>
    <submittedName>
        <fullName evidence="2">Uncharacterized protein</fullName>
    </submittedName>
</protein>
<dbReference type="AlphaFoldDB" id="A0A8T0HQA6"/>
<sequence>MFLGSALHRYYARVPSTGSSSSTTTPREGRSETAVASSSAFVEACSSDLGKSRDSKGMSVCNIPRRGRAKSEVVRRRSNPAVKLIEASNCMLVTTDSERETILASSDGVEVVFVSSNSSAIGSDLSTALPSLDKEPIAVKKCKRSYESSRRFQESWATKMPSAELHRGPDGLYETVLCLSCTSIRGQITTLAAKWDTLQKHAGKRKAKKDMPRIGVKEGQWFMDKNCKHARNERIWASRRSSTVIEQVCAVKGERARKRQQFATLLHLLHEGRLMAEYAALESLLTFLEVPKLPKKHWNATAGWQLVECMFTQVQCKIQQVIKQARFFSITCDEVTTLDNESWISVHGYTCEDFVRRPMLLALERILDKGGANHLTIVLISAIEKGGGISKQECVNKLASFGADGVNTFQGKRSRVVKQLQNRFAPRVMGIHCMAHRTNLAVEALSKLEVVSRIEAMLASLFRFFSKSPKRHREYQALAEHMNSKGLKILRNVKTRWISMLSPALRIMNEYNVLVVKFHQDSQAASVTNVLAYLTDVQILLGLACLLPMLRSLHSLIKFAQGRDLFVCDYVAPIHCCMEEVQAFYVDEAKSFEQDIFWDFKALLQTKHDHIPMTWKTTSEGLDLNSDGLEILHFTPTSHNIRAVYVAPNGKASHVTRDVYACIIHDVKVMCRGAALKLLKQLEARFPASSLMDAFGFVYPQYWQVPNAEENFEKHLAVIKEHYCYRKTFDIPTHEQTKSKGRVAEPVLNSSLLDEQKVMFKITMRANSELALKGELPMNPLTRLWRRLDASGLLRHKLSEYIKVTELAVVTVLGRVEDERTFSTLSFMKNKLRNWLSTHLPLVVGMHAQDFFDLSNFPYDTAYE</sequence>